<dbReference type="EMBL" id="AP024445">
    <property type="protein sequence ID" value="BCS23167.1"/>
    <property type="molecule type" value="Genomic_DNA"/>
</dbReference>
<reference evidence="1" key="2">
    <citation type="submission" date="2021-02" db="EMBL/GenBank/DDBJ databases">
        <title>Aspergillus puulaauensis MK2 genome sequence.</title>
        <authorList>
            <person name="Futagami T."/>
            <person name="Mori K."/>
            <person name="Kadooka C."/>
            <person name="Tanaka T."/>
        </authorList>
    </citation>
    <scope>NUCLEOTIDE SEQUENCE</scope>
    <source>
        <strain evidence="1">MK2</strain>
    </source>
</reference>
<dbReference type="RefSeq" id="XP_041555361.1">
    <property type="nucleotide sequence ID" value="XM_041702590.1"/>
</dbReference>
<dbReference type="Proteomes" id="UP000654913">
    <property type="component" value="Chromosome 3"/>
</dbReference>
<gene>
    <name evidence="1" type="ORF">APUU_31392S</name>
</gene>
<dbReference type="GeneID" id="64973172"/>
<sequence length="397" mass="44898">MLLTDTKRTGSTTNTKAGDILDLLLKHFVGSRNVILRQNDPSVGDSAAGVQTLQALALTSRQFHRAVQPFLYETIFISSPSRLCKLHRTLTVNKDLADSVQSVVFFEQESYSAGEDDGDDILHGDTKTKYEETLQQETRTLWLGVTASILRGVLRYNPTTQYDSTAPATRNAVLYLLILLARMPNLKLFRHVGLDKRSTFADILALCINGLRRLPAHDPQPPAMRQLFGHLAEVDISGSACDSWADLILKVRTAPELQILNISYPLALKDTAPGHRYIERTWVTGMFNMRDLRLSSLFLPPKELEGLVERIRGMNALRYDWFPSTPSDEQNSNNKEDFLALKRAVESHKQTLQKLYIDVHDPSKQLVEVLRSEHLVPWNFSSFENVTSLTVPDFFLF</sequence>
<protein>
    <submittedName>
        <fullName evidence="1">Uncharacterized protein</fullName>
    </submittedName>
</protein>
<reference evidence="1" key="1">
    <citation type="submission" date="2021-01" db="EMBL/GenBank/DDBJ databases">
        <authorList>
            <consortium name="Aspergillus puulaauensis MK2 genome sequencing consortium"/>
            <person name="Kazuki M."/>
            <person name="Futagami T."/>
        </authorList>
    </citation>
    <scope>NUCLEOTIDE SEQUENCE</scope>
    <source>
        <strain evidence="1">MK2</strain>
    </source>
</reference>
<dbReference type="KEGG" id="apuu:APUU_31392S"/>
<organism evidence="1 2">
    <name type="scientific">Aspergillus puulaauensis</name>
    <dbReference type="NCBI Taxonomy" id="1220207"/>
    <lineage>
        <taxon>Eukaryota</taxon>
        <taxon>Fungi</taxon>
        <taxon>Dikarya</taxon>
        <taxon>Ascomycota</taxon>
        <taxon>Pezizomycotina</taxon>
        <taxon>Eurotiomycetes</taxon>
        <taxon>Eurotiomycetidae</taxon>
        <taxon>Eurotiales</taxon>
        <taxon>Aspergillaceae</taxon>
        <taxon>Aspergillus</taxon>
    </lineage>
</organism>
<dbReference type="OrthoDB" id="2520703at2759"/>
<evidence type="ECO:0000313" key="2">
    <source>
        <dbReference type="Proteomes" id="UP000654913"/>
    </source>
</evidence>
<name>A0A7R7XKI1_9EURO</name>
<proteinExistence type="predicted"/>
<accession>A0A7R7XKI1</accession>
<dbReference type="AlphaFoldDB" id="A0A7R7XKI1"/>
<evidence type="ECO:0000313" key="1">
    <source>
        <dbReference type="EMBL" id="BCS23167.1"/>
    </source>
</evidence>
<keyword evidence="2" id="KW-1185">Reference proteome</keyword>